<evidence type="ECO:0000256" key="1">
    <source>
        <dbReference type="SAM" id="SignalP"/>
    </source>
</evidence>
<evidence type="ECO:0000313" key="2">
    <source>
        <dbReference type="EMBL" id="CAD8598843.1"/>
    </source>
</evidence>
<accession>A0A7S0L149</accession>
<organism evidence="2">
    <name type="scientific">Coccolithus braarudii</name>
    <dbReference type="NCBI Taxonomy" id="221442"/>
    <lineage>
        <taxon>Eukaryota</taxon>
        <taxon>Haptista</taxon>
        <taxon>Haptophyta</taxon>
        <taxon>Prymnesiophyceae</taxon>
        <taxon>Coccolithales</taxon>
        <taxon>Coccolithaceae</taxon>
        <taxon>Coccolithus</taxon>
    </lineage>
</organism>
<gene>
    <name evidence="2" type="ORF">CPEL01642_LOCUS2173</name>
</gene>
<protein>
    <submittedName>
        <fullName evidence="2">Uncharacterized protein</fullName>
    </submittedName>
</protein>
<proteinExistence type="predicted"/>
<keyword evidence="1" id="KW-0732">Signal</keyword>
<reference evidence="2" key="1">
    <citation type="submission" date="2021-01" db="EMBL/GenBank/DDBJ databases">
        <authorList>
            <person name="Corre E."/>
            <person name="Pelletier E."/>
            <person name="Niang G."/>
            <person name="Scheremetjew M."/>
            <person name="Finn R."/>
            <person name="Kale V."/>
            <person name="Holt S."/>
            <person name="Cochrane G."/>
            <person name="Meng A."/>
            <person name="Brown T."/>
            <person name="Cohen L."/>
        </authorList>
    </citation>
    <scope>NUCLEOTIDE SEQUENCE</scope>
    <source>
        <strain evidence="2">PLY182g</strain>
    </source>
</reference>
<feature type="signal peptide" evidence="1">
    <location>
        <begin position="1"/>
        <end position="29"/>
    </location>
</feature>
<sequence>MMSPCEIIMGSSASLKLLTVATLVRTSSALLLGTPLAPIHVSRQCRAAVCLSESAVEGKTETETSGVSPLLASVDEAEPEENYEIQPDDLPWQVYLKKAKREKDSEYLQWVFSEKAKEIFKKENPVNPVEEFLERFQGPLTTLAVISIGFYSIPIIQTVVKFVNPEAGTSS</sequence>
<dbReference type="EMBL" id="HBEY01004478">
    <property type="protein sequence ID" value="CAD8598843.1"/>
    <property type="molecule type" value="Transcribed_RNA"/>
</dbReference>
<dbReference type="AlphaFoldDB" id="A0A7S0L149"/>
<feature type="chain" id="PRO_5031409558" evidence="1">
    <location>
        <begin position="30"/>
        <end position="171"/>
    </location>
</feature>
<name>A0A7S0L149_9EUKA</name>